<proteinExistence type="inferred from homology"/>
<sequence>MPLPSRFYTAQQVKKGEASSAQMKSLPMFALMERAGQAVFTVALAQYPTSQHWLICCGGGNNGGDGYIVANVAKNMGQRVTVWHSSNPDDLQGDALRAYYQWVDKGGEVYPFDDEIPDDVDLIIDGLLGIGLSGEVREPTYGLINIINQSQKPVVSIDIPSGLNADTGAVLGVAVRASHTISFIGMKQGLVTGQAREYTGQLHFAGLGVSDVFDEQNEPSMQAIEARCVHEHLPKREACAHKGSHGKTLLVGGDIGMGGAMLLAAQACARVGSGLTAVALHGHNVMPLLTTIPEVMSIDWQSDVAKSRLDWCHVIGIGPGLGKGETGKYWFDCVAERAQPKVMDADALFFLAHTPHYDDNRIMTPHPAEAARLLGASVAFVEADRFKAVRSLHERYGGVIVLKGAGTLVYDGEQLLVCTAGNPGMATGGMGDVLTGVITSLVAQGLDLFSAAQVGVWIHSNAADKDAALQGERGLLASDLIAHLRQFVN</sequence>
<evidence type="ECO:0000256" key="18">
    <source>
        <dbReference type="HAMAP-Rule" id="MF_01966"/>
    </source>
</evidence>
<dbReference type="HAMAP" id="MF_01965">
    <property type="entry name" value="NADHX_dehydratase"/>
    <property type="match status" value="1"/>
</dbReference>
<keyword evidence="8 17" id="KW-0521">NADP</keyword>
<feature type="binding site" evidence="17">
    <location>
        <position position="320"/>
    </location>
    <ligand>
        <name>(6S)-NADPHX</name>
        <dbReference type="ChEBI" id="CHEBI:64076"/>
    </ligand>
</feature>
<dbReference type="Gene3D" id="3.40.50.10260">
    <property type="entry name" value="YjeF N-terminal domain"/>
    <property type="match status" value="1"/>
</dbReference>
<dbReference type="Pfam" id="PF01256">
    <property type="entry name" value="Carb_kinase"/>
    <property type="match status" value="1"/>
</dbReference>
<evidence type="ECO:0000256" key="16">
    <source>
        <dbReference type="ARBA" id="ARBA00049209"/>
    </source>
</evidence>
<keyword evidence="7 17" id="KW-0067">ATP-binding</keyword>
<dbReference type="NCBIfam" id="TIGR00196">
    <property type="entry name" value="yjeF_cterm"/>
    <property type="match status" value="1"/>
</dbReference>
<dbReference type="Pfam" id="PF03853">
    <property type="entry name" value="YjeF_N"/>
    <property type="match status" value="1"/>
</dbReference>
<dbReference type="InterPro" id="IPR030677">
    <property type="entry name" value="Nnr"/>
</dbReference>
<dbReference type="InterPro" id="IPR000631">
    <property type="entry name" value="CARKD"/>
</dbReference>
<dbReference type="SUPFAM" id="SSF64153">
    <property type="entry name" value="YjeF N-terminal domain-like"/>
    <property type="match status" value="1"/>
</dbReference>
<dbReference type="GO" id="GO:0110051">
    <property type="term" value="P:metabolite repair"/>
    <property type="evidence" value="ECO:0007669"/>
    <property type="project" value="TreeGrafter"/>
</dbReference>
<dbReference type="PROSITE" id="PS51385">
    <property type="entry name" value="YJEF_N"/>
    <property type="match status" value="1"/>
</dbReference>
<keyword evidence="23" id="KW-1185">Reference proteome</keyword>
<evidence type="ECO:0000259" key="21">
    <source>
        <dbReference type="PROSITE" id="PS51385"/>
    </source>
</evidence>
<evidence type="ECO:0000256" key="12">
    <source>
        <dbReference type="ARBA" id="ARBA00023239"/>
    </source>
</evidence>
<keyword evidence="10 17" id="KW-0520">NAD</keyword>
<evidence type="ECO:0000256" key="9">
    <source>
        <dbReference type="ARBA" id="ARBA00022958"/>
    </source>
</evidence>
<keyword evidence="6 17" id="KW-0547">Nucleotide-binding</keyword>
<comment type="catalytic activity">
    <reaction evidence="1 18 19">
        <text>(6R)-NADHX = (6S)-NADHX</text>
        <dbReference type="Rhea" id="RHEA:32215"/>
        <dbReference type="ChEBI" id="CHEBI:64074"/>
        <dbReference type="ChEBI" id="CHEBI:64075"/>
        <dbReference type="EC" id="5.1.99.6"/>
    </reaction>
</comment>
<comment type="cofactor">
    <cofactor evidence="18 19">
        <name>K(+)</name>
        <dbReference type="ChEBI" id="CHEBI:29103"/>
    </cofactor>
    <text evidence="18 19">Binds 1 potassium ion per subunit.</text>
</comment>
<organism evidence="22 23">
    <name type="scientific">Vibrio palustris</name>
    <dbReference type="NCBI Taxonomy" id="1918946"/>
    <lineage>
        <taxon>Bacteria</taxon>
        <taxon>Pseudomonadati</taxon>
        <taxon>Pseudomonadota</taxon>
        <taxon>Gammaproteobacteria</taxon>
        <taxon>Vibrionales</taxon>
        <taxon>Vibrionaceae</taxon>
        <taxon>Vibrio</taxon>
    </lineage>
</organism>
<dbReference type="Proteomes" id="UP000189475">
    <property type="component" value="Unassembled WGS sequence"/>
</dbReference>
<evidence type="ECO:0000259" key="20">
    <source>
        <dbReference type="PROSITE" id="PS51383"/>
    </source>
</evidence>
<dbReference type="GO" id="GO:0046872">
    <property type="term" value="F:metal ion binding"/>
    <property type="evidence" value="ECO:0007669"/>
    <property type="project" value="UniProtKB-UniRule"/>
</dbReference>
<evidence type="ECO:0000256" key="2">
    <source>
        <dbReference type="ARBA" id="ARBA00000909"/>
    </source>
</evidence>
<gene>
    <name evidence="22" type="primary">nnr</name>
    <name evidence="17" type="synonym">nnrD</name>
    <name evidence="18" type="synonym">nnrE</name>
    <name evidence="22" type="ORF">VPAL9027_02460</name>
</gene>
<dbReference type="SUPFAM" id="SSF53613">
    <property type="entry name" value="Ribokinase-like"/>
    <property type="match status" value="1"/>
</dbReference>
<dbReference type="RefSeq" id="WP_077314838.1">
    <property type="nucleotide sequence ID" value="NZ_AP024888.1"/>
</dbReference>
<feature type="binding site" evidence="17">
    <location>
        <position position="366"/>
    </location>
    <ligand>
        <name>(6S)-NADPHX</name>
        <dbReference type="ChEBI" id="CHEBI:64076"/>
    </ligand>
</feature>
<feature type="binding site" evidence="17">
    <location>
        <begin position="403"/>
        <end position="407"/>
    </location>
    <ligand>
        <name>AMP</name>
        <dbReference type="ChEBI" id="CHEBI:456215"/>
    </ligand>
</feature>
<evidence type="ECO:0000256" key="14">
    <source>
        <dbReference type="ARBA" id="ARBA00025153"/>
    </source>
</evidence>
<dbReference type="Gene3D" id="3.40.1190.20">
    <property type="match status" value="1"/>
</dbReference>
<comment type="function">
    <text evidence="18">Catalyzes the epimerization of the S- and R-forms of NAD(P)HX, a damaged form of NAD(P)H that is a result of enzymatic or heat-dependent hydration. This is a prerequisite for the S-specific NAD(P)H-hydrate dehydratase to allow the repair of both epimers of NAD(P)HX.</text>
</comment>
<dbReference type="PANTHER" id="PTHR12592">
    <property type="entry name" value="ATP-DEPENDENT (S)-NAD(P)H-HYDRATE DEHYDRATASE FAMILY MEMBER"/>
    <property type="match status" value="1"/>
</dbReference>
<evidence type="ECO:0000256" key="3">
    <source>
        <dbReference type="ARBA" id="ARBA00006001"/>
    </source>
</evidence>
<dbReference type="InterPro" id="IPR036652">
    <property type="entry name" value="YjeF_N_dom_sf"/>
</dbReference>
<evidence type="ECO:0000313" key="22">
    <source>
        <dbReference type="EMBL" id="SJL84475.1"/>
    </source>
</evidence>
<evidence type="ECO:0000256" key="11">
    <source>
        <dbReference type="ARBA" id="ARBA00023235"/>
    </source>
</evidence>
<comment type="similarity">
    <text evidence="18">Belongs to the NnrE/AIBP family.</text>
</comment>
<comment type="cofactor">
    <cofactor evidence="17">
        <name>Mg(2+)</name>
        <dbReference type="ChEBI" id="CHEBI:18420"/>
    </cofactor>
</comment>
<dbReference type="GO" id="GO:0052855">
    <property type="term" value="F:ADP-dependent NAD(P)H-hydrate dehydratase activity"/>
    <property type="evidence" value="ECO:0007669"/>
    <property type="project" value="UniProtKB-UniRule"/>
</dbReference>
<feature type="binding site" evidence="18">
    <location>
        <position position="158"/>
    </location>
    <ligand>
        <name>(6S)-NADPHX</name>
        <dbReference type="ChEBI" id="CHEBI:64076"/>
    </ligand>
</feature>
<dbReference type="EMBL" id="FUFT01000005">
    <property type="protein sequence ID" value="SJL84475.1"/>
    <property type="molecule type" value="Genomic_DNA"/>
</dbReference>
<evidence type="ECO:0000256" key="13">
    <source>
        <dbReference type="ARBA" id="ARBA00023268"/>
    </source>
</evidence>
<keyword evidence="11 18" id="KW-0413">Isomerase</keyword>
<evidence type="ECO:0000256" key="4">
    <source>
        <dbReference type="ARBA" id="ARBA00009524"/>
    </source>
</evidence>
<dbReference type="FunFam" id="3.40.50.10260:FF:000003">
    <property type="entry name" value="Multifunctional fusion protein"/>
    <property type="match status" value="1"/>
</dbReference>
<dbReference type="STRING" id="1918946.VPAL9027_02460"/>
<evidence type="ECO:0000256" key="8">
    <source>
        <dbReference type="ARBA" id="ARBA00022857"/>
    </source>
</evidence>
<dbReference type="HAMAP" id="MF_01966">
    <property type="entry name" value="NADHX_epimerase"/>
    <property type="match status" value="1"/>
</dbReference>
<dbReference type="PROSITE" id="PS51383">
    <property type="entry name" value="YJEF_C_3"/>
    <property type="match status" value="1"/>
</dbReference>
<evidence type="ECO:0000256" key="1">
    <source>
        <dbReference type="ARBA" id="ARBA00000013"/>
    </source>
</evidence>
<feature type="binding site" evidence="18">
    <location>
        <position position="62"/>
    </location>
    <ligand>
        <name>K(+)</name>
        <dbReference type="ChEBI" id="CHEBI:29103"/>
    </ligand>
</feature>
<dbReference type="InterPro" id="IPR017953">
    <property type="entry name" value="Carbohydrate_kinase_pred_CS"/>
</dbReference>
<name>A0A1R4B6C7_9VIBR</name>
<comment type="similarity">
    <text evidence="3 19">In the N-terminal section; belongs to the NnrE/AIBP family.</text>
</comment>
<comment type="catalytic activity">
    <reaction evidence="16 17 19">
        <text>(6S)-NADPHX + ADP = AMP + phosphate + NADPH + H(+)</text>
        <dbReference type="Rhea" id="RHEA:32235"/>
        <dbReference type="ChEBI" id="CHEBI:15378"/>
        <dbReference type="ChEBI" id="CHEBI:43474"/>
        <dbReference type="ChEBI" id="CHEBI:57783"/>
        <dbReference type="ChEBI" id="CHEBI:64076"/>
        <dbReference type="ChEBI" id="CHEBI:456215"/>
        <dbReference type="ChEBI" id="CHEBI:456216"/>
        <dbReference type="EC" id="4.2.1.136"/>
    </reaction>
</comment>
<evidence type="ECO:0000256" key="19">
    <source>
        <dbReference type="PIRNR" id="PIRNR017184"/>
    </source>
</evidence>
<dbReference type="InterPro" id="IPR029056">
    <property type="entry name" value="Ribokinase-like"/>
</dbReference>
<dbReference type="CDD" id="cd01171">
    <property type="entry name" value="YXKO-related"/>
    <property type="match status" value="1"/>
</dbReference>
<dbReference type="GO" id="GO:0052856">
    <property type="term" value="F:NAD(P)HX epimerase activity"/>
    <property type="evidence" value="ECO:0007669"/>
    <property type="project" value="UniProtKB-UniRule"/>
</dbReference>
<comment type="function">
    <text evidence="14 19">Bifunctional enzyme that catalyzes the epimerization of the S- and R-forms of NAD(P)HX and the dehydration of the S-form of NAD(P)HX at the expense of ADP, which is converted to AMP. This allows the repair of both epimers of NAD(P)HX, a damaged form of NAD(P)H that is a result of enzymatic or heat-dependent hydration.</text>
</comment>
<comment type="similarity">
    <text evidence="17">Belongs to the NnrD/CARKD family.</text>
</comment>
<reference evidence="22 23" key="1">
    <citation type="submission" date="2017-02" db="EMBL/GenBank/DDBJ databases">
        <authorList>
            <person name="Peterson S.W."/>
        </authorList>
    </citation>
    <scope>NUCLEOTIDE SEQUENCE [LARGE SCALE GENOMIC DNA]</scope>
    <source>
        <strain evidence="22 23">CECT 9027</strain>
    </source>
</reference>
<dbReference type="AlphaFoldDB" id="A0A1R4B6C7"/>
<feature type="binding site" evidence="18">
    <location>
        <position position="161"/>
    </location>
    <ligand>
        <name>K(+)</name>
        <dbReference type="ChEBI" id="CHEBI:29103"/>
    </ligand>
</feature>
<dbReference type="PROSITE" id="PS01050">
    <property type="entry name" value="YJEF_C_2"/>
    <property type="match status" value="1"/>
</dbReference>
<evidence type="ECO:0000313" key="23">
    <source>
        <dbReference type="Proteomes" id="UP000189475"/>
    </source>
</evidence>
<evidence type="ECO:0000256" key="7">
    <source>
        <dbReference type="ARBA" id="ARBA00022840"/>
    </source>
</evidence>
<keyword evidence="13" id="KW-0511">Multifunctional enzyme</keyword>
<dbReference type="PIRSF" id="PIRSF017184">
    <property type="entry name" value="Nnr"/>
    <property type="match status" value="1"/>
</dbReference>
<feature type="binding site" evidence="18">
    <location>
        <begin position="61"/>
        <end position="65"/>
    </location>
    <ligand>
        <name>(6S)-NADPHX</name>
        <dbReference type="ChEBI" id="CHEBI:64076"/>
    </ligand>
</feature>
<keyword evidence="9 18" id="KW-0630">Potassium</keyword>
<protein>
    <recommendedName>
        <fullName evidence="19">Bifunctional NAD(P)H-hydrate repair enzyme</fullName>
    </recommendedName>
    <alternativeName>
        <fullName evidence="19">Nicotinamide nucleotide repair protein</fullName>
    </alternativeName>
    <domain>
        <recommendedName>
            <fullName evidence="19">ADP-dependent (S)-NAD(P)H-hydrate dehydratase</fullName>
            <ecNumber evidence="19">4.2.1.136</ecNumber>
        </recommendedName>
        <alternativeName>
            <fullName evidence="19">ADP-dependent NAD(P)HX dehydratase</fullName>
        </alternativeName>
    </domain>
    <domain>
        <recommendedName>
            <fullName evidence="19">NAD(P)H-hydrate epimerase</fullName>
            <ecNumber evidence="19">5.1.99.6</ecNumber>
        </recommendedName>
    </domain>
</protein>
<feature type="binding site" evidence="18">
    <location>
        <position position="125"/>
    </location>
    <ligand>
        <name>K(+)</name>
        <dbReference type="ChEBI" id="CHEBI:29103"/>
    </ligand>
</feature>
<evidence type="ECO:0000256" key="6">
    <source>
        <dbReference type="ARBA" id="ARBA00022741"/>
    </source>
</evidence>
<dbReference type="PANTHER" id="PTHR12592:SF0">
    <property type="entry name" value="ATP-DEPENDENT (S)-NAD(P)H-HYDRATE DEHYDRATASE"/>
    <property type="match status" value="1"/>
</dbReference>
<comment type="caution">
    <text evidence="18">Lacks conserved residue(s) required for the propagation of feature annotation.</text>
</comment>
<feature type="domain" description="YjeF N-terminal" evidence="21">
    <location>
        <begin position="10"/>
        <end position="215"/>
    </location>
</feature>
<evidence type="ECO:0000256" key="5">
    <source>
        <dbReference type="ARBA" id="ARBA00022723"/>
    </source>
</evidence>
<feature type="domain" description="YjeF C-terminal" evidence="20">
    <location>
        <begin position="224"/>
        <end position="489"/>
    </location>
</feature>
<dbReference type="NCBIfam" id="TIGR00197">
    <property type="entry name" value="yjeF_nterm"/>
    <property type="match status" value="1"/>
</dbReference>
<evidence type="ECO:0000256" key="17">
    <source>
        <dbReference type="HAMAP-Rule" id="MF_01965"/>
    </source>
</evidence>
<feature type="binding site" evidence="17">
    <location>
        <position position="432"/>
    </location>
    <ligand>
        <name>(6S)-NADPHX</name>
        <dbReference type="ChEBI" id="CHEBI:64076"/>
    </ligand>
</feature>
<comment type="catalytic activity">
    <reaction evidence="2 18 19">
        <text>(6R)-NADPHX = (6S)-NADPHX</text>
        <dbReference type="Rhea" id="RHEA:32227"/>
        <dbReference type="ChEBI" id="CHEBI:64076"/>
        <dbReference type="ChEBI" id="CHEBI:64077"/>
        <dbReference type="EC" id="5.1.99.6"/>
    </reaction>
</comment>
<feature type="binding site" evidence="17">
    <location>
        <position position="260"/>
    </location>
    <ligand>
        <name>(6S)-NADPHX</name>
        <dbReference type="ChEBI" id="CHEBI:64076"/>
    </ligand>
</feature>
<evidence type="ECO:0000256" key="15">
    <source>
        <dbReference type="ARBA" id="ARBA00048238"/>
    </source>
</evidence>
<comment type="subunit">
    <text evidence="17">Homotetramer.</text>
</comment>
<feature type="binding site" evidence="18">
    <location>
        <begin position="129"/>
        <end position="135"/>
    </location>
    <ligand>
        <name>(6S)-NADPHX</name>
        <dbReference type="ChEBI" id="CHEBI:64076"/>
    </ligand>
</feature>
<dbReference type="GO" id="GO:0005524">
    <property type="term" value="F:ATP binding"/>
    <property type="evidence" value="ECO:0007669"/>
    <property type="project" value="UniProtKB-UniRule"/>
</dbReference>
<comment type="similarity">
    <text evidence="4 19">In the C-terminal section; belongs to the NnrD/CARKD family.</text>
</comment>
<evidence type="ECO:0000256" key="10">
    <source>
        <dbReference type="ARBA" id="ARBA00023027"/>
    </source>
</evidence>
<dbReference type="EC" id="5.1.99.6" evidence="19"/>
<feature type="binding site" evidence="17">
    <location>
        <position position="431"/>
    </location>
    <ligand>
        <name>AMP</name>
        <dbReference type="ChEBI" id="CHEBI:456215"/>
    </ligand>
</feature>
<comment type="catalytic activity">
    <reaction evidence="15 17 19">
        <text>(6S)-NADHX + ADP = AMP + phosphate + NADH + H(+)</text>
        <dbReference type="Rhea" id="RHEA:32223"/>
        <dbReference type="ChEBI" id="CHEBI:15378"/>
        <dbReference type="ChEBI" id="CHEBI:43474"/>
        <dbReference type="ChEBI" id="CHEBI:57945"/>
        <dbReference type="ChEBI" id="CHEBI:64074"/>
        <dbReference type="ChEBI" id="CHEBI:456215"/>
        <dbReference type="ChEBI" id="CHEBI:456216"/>
        <dbReference type="EC" id="4.2.1.136"/>
    </reaction>
</comment>
<comment type="function">
    <text evidence="17">Catalyzes the dehydration of the S-form of NAD(P)HX at the expense of ADP, which is converted to AMP. Together with NAD(P)HX epimerase, which catalyzes the epimerization of the S- and R-forms, the enzyme allows the repair of both epimers of NAD(P)HX, a damaged form of NAD(P)H that is a result of enzymatic or heat-dependent hydration.</text>
</comment>
<accession>A0A1R4B6C7</accession>
<dbReference type="EC" id="4.2.1.136" evidence="19"/>
<dbReference type="InterPro" id="IPR004443">
    <property type="entry name" value="YjeF_N_dom"/>
</dbReference>
<dbReference type="OrthoDB" id="9806925at2"/>
<dbReference type="GO" id="GO:0046496">
    <property type="term" value="P:nicotinamide nucleotide metabolic process"/>
    <property type="evidence" value="ECO:0007669"/>
    <property type="project" value="UniProtKB-UniRule"/>
</dbReference>
<keyword evidence="12 17" id="KW-0456">Lyase</keyword>
<keyword evidence="5 18" id="KW-0479">Metal-binding</keyword>